<evidence type="ECO:0000256" key="1">
    <source>
        <dbReference type="SAM" id="MobiDB-lite"/>
    </source>
</evidence>
<protein>
    <submittedName>
        <fullName evidence="2">Uncharacterized protein</fullName>
    </submittedName>
</protein>
<accession>A0A1S9RDH7</accession>
<feature type="region of interest" description="Disordered" evidence="1">
    <location>
        <begin position="30"/>
        <end position="56"/>
    </location>
</feature>
<organism evidence="2 3">
    <name type="scientific">Penicillium brasilianum</name>
    <dbReference type="NCBI Taxonomy" id="104259"/>
    <lineage>
        <taxon>Eukaryota</taxon>
        <taxon>Fungi</taxon>
        <taxon>Dikarya</taxon>
        <taxon>Ascomycota</taxon>
        <taxon>Pezizomycotina</taxon>
        <taxon>Eurotiomycetes</taxon>
        <taxon>Eurotiomycetidae</taxon>
        <taxon>Eurotiales</taxon>
        <taxon>Aspergillaceae</taxon>
        <taxon>Penicillium</taxon>
    </lineage>
</organism>
<dbReference type="EMBL" id="LJBN01000194">
    <property type="protein sequence ID" value="OOQ83574.1"/>
    <property type="molecule type" value="Genomic_DNA"/>
</dbReference>
<comment type="caution">
    <text evidence="2">The sequence shown here is derived from an EMBL/GenBank/DDBJ whole genome shotgun (WGS) entry which is preliminary data.</text>
</comment>
<sequence>MAPHTRTSCFDTRLLRGLVGTTVTTYDLVSDDASPESNSLAPSAEPSRATTSAAAASPMIVTSSRISRTWVITKKLSERAVPMTDHDVKMGRGSARTVGKFLCHLTGDPNRIAFMRIYQQIPLPGTEDADRDILARQAVPPEVCGELECFKLLERGRCNTVPRFLGHAESTQGDNDLLPGGYIRYVVWEKVPGEPLTEEFFWGLDDAARKEIRLRFRAAYE</sequence>
<feature type="compositionally biased region" description="Low complexity" evidence="1">
    <location>
        <begin position="41"/>
        <end position="56"/>
    </location>
</feature>
<gene>
    <name evidence="2" type="ORF">PEBR_35559</name>
</gene>
<dbReference type="AlphaFoldDB" id="A0A1S9RDH7"/>
<evidence type="ECO:0000313" key="2">
    <source>
        <dbReference type="EMBL" id="OOQ83574.1"/>
    </source>
</evidence>
<reference evidence="3" key="1">
    <citation type="submission" date="2015-09" db="EMBL/GenBank/DDBJ databases">
        <authorList>
            <person name="Fill T.P."/>
            <person name="Baretta J.F."/>
            <person name="de Almeida L.G."/>
            <person name="Rocha M."/>
            <person name="de Souza D.H."/>
            <person name="Malavazi I."/>
            <person name="Cerdeira L.T."/>
            <person name="Hong H."/>
            <person name="Samborskyy M."/>
            <person name="de Vasconcelos A.T."/>
            <person name="Leadlay P."/>
            <person name="Rodrigues-Filho E."/>
        </authorList>
    </citation>
    <scope>NUCLEOTIDE SEQUENCE [LARGE SCALE GENOMIC DNA]</scope>
    <source>
        <strain evidence="3">LaBioMMi 136</strain>
    </source>
</reference>
<proteinExistence type="predicted"/>
<evidence type="ECO:0000313" key="3">
    <source>
        <dbReference type="Proteomes" id="UP000190744"/>
    </source>
</evidence>
<dbReference type="Proteomes" id="UP000190744">
    <property type="component" value="Unassembled WGS sequence"/>
</dbReference>
<name>A0A1S9RDH7_PENBI</name>